<dbReference type="SUPFAM" id="SSF54637">
    <property type="entry name" value="Thioesterase/thiol ester dehydrase-isomerase"/>
    <property type="match status" value="1"/>
</dbReference>
<dbReference type="InterPro" id="IPR029069">
    <property type="entry name" value="HotDog_dom_sf"/>
</dbReference>
<feature type="domain" description="Thioesterase" evidence="3">
    <location>
        <begin position="56"/>
        <end position="127"/>
    </location>
</feature>
<dbReference type="CDD" id="cd03443">
    <property type="entry name" value="PaaI_thioesterase"/>
    <property type="match status" value="1"/>
</dbReference>
<accession>A0A6L7G5R3</accession>
<evidence type="ECO:0000256" key="2">
    <source>
        <dbReference type="ARBA" id="ARBA00022801"/>
    </source>
</evidence>
<proteinExistence type="inferred from homology"/>
<gene>
    <name evidence="4" type="primary">paaI</name>
    <name evidence="4" type="ORF">GR170_12875</name>
</gene>
<evidence type="ECO:0000313" key="5">
    <source>
        <dbReference type="Proteomes" id="UP000477911"/>
    </source>
</evidence>
<dbReference type="AlphaFoldDB" id="A0A6L7G5R3"/>
<dbReference type="PANTHER" id="PTHR42856">
    <property type="entry name" value="ACYL-COENZYME A THIOESTERASE PAAI"/>
    <property type="match status" value="1"/>
</dbReference>
<evidence type="ECO:0000259" key="3">
    <source>
        <dbReference type="Pfam" id="PF03061"/>
    </source>
</evidence>
<dbReference type="Pfam" id="PF03061">
    <property type="entry name" value="4HBT"/>
    <property type="match status" value="1"/>
</dbReference>
<dbReference type="RefSeq" id="WP_160894864.1">
    <property type="nucleotide sequence ID" value="NZ_WUMU01000015.1"/>
</dbReference>
<sequence>MQPAPERSAQSLAEACAARMWAQDRASRALGMEVLWVAPGRARLRMTVTPEMTNGHGSAHGGYLFTLADSAFAFACNTYDARTVGQGCSITYIAPGRLGDVLIAEAREVARQGRSGLYDVRISRAGDDMTLAEFRGQSRTIRGTLLPEA</sequence>
<reference evidence="4 5" key="1">
    <citation type="submission" date="2019-12" db="EMBL/GenBank/DDBJ databases">
        <authorList>
            <person name="Li M."/>
        </authorList>
    </citation>
    <scope>NUCLEOTIDE SEQUENCE [LARGE SCALE GENOMIC DNA]</scope>
    <source>
        <strain evidence="4 5">GBMRC 2024</strain>
    </source>
</reference>
<evidence type="ECO:0000313" key="4">
    <source>
        <dbReference type="EMBL" id="MXN18736.1"/>
    </source>
</evidence>
<dbReference type="NCBIfam" id="TIGR00369">
    <property type="entry name" value="unchar_dom_1"/>
    <property type="match status" value="1"/>
</dbReference>
<dbReference type="InterPro" id="IPR006683">
    <property type="entry name" value="Thioestr_dom"/>
</dbReference>
<dbReference type="FunFam" id="3.10.129.10:FF:000022">
    <property type="entry name" value="Phenylacetic acid degradation protein"/>
    <property type="match status" value="1"/>
</dbReference>
<dbReference type="InterPro" id="IPR052723">
    <property type="entry name" value="Acyl-CoA_thioesterase_PaaI"/>
</dbReference>
<name>A0A6L7G5R3_9RHOB</name>
<comment type="caution">
    <text evidence="4">The sequence shown here is derived from an EMBL/GenBank/DDBJ whole genome shotgun (WGS) entry which is preliminary data.</text>
</comment>
<keyword evidence="5" id="KW-1185">Reference proteome</keyword>
<comment type="similarity">
    <text evidence="1">Belongs to the thioesterase PaaI family.</text>
</comment>
<evidence type="ECO:0000256" key="1">
    <source>
        <dbReference type="ARBA" id="ARBA00008324"/>
    </source>
</evidence>
<dbReference type="Gene3D" id="3.10.129.10">
    <property type="entry name" value="Hotdog Thioesterase"/>
    <property type="match status" value="1"/>
</dbReference>
<dbReference type="PANTHER" id="PTHR42856:SF1">
    <property type="entry name" value="ACYL-COENZYME A THIOESTERASE PAAI"/>
    <property type="match status" value="1"/>
</dbReference>
<dbReference type="InterPro" id="IPR011973">
    <property type="entry name" value="PaaD"/>
</dbReference>
<protein>
    <submittedName>
        <fullName evidence="4">Hydroxyphenylacetyl-CoA thioesterase PaaI</fullName>
    </submittedName>
</protein>
<dbReference type="EMBL" id="WUMU01000015">
    <property type="protein sequence ID" value="MXN18736.1"/>
    <property type="molecule type" value="Genomic_DNA"/>
</dbReference>
<organism evidence="4 5">
    <name type="scientific">Pseudooceanicola albus</name>
    <dbReference type="NCBI Taxonomy" id="2692189"/>
    <lineage>
        <taxon>Bacteria</taxon>
        <taxon>Pseudomonadati</taxon>
        <taxon>Pseudomonadota</taxon>
        <taxon>Alphaproteobacteria</taxon>
        <taxon>Rhodobacterales</taxon>
        <taxon>Paracoccaceae</taxon>
        <taxon>Pseudooceanicola</taxon>
    </lineage>
</organism>
<dbReference type="InterPro" id="IPR003736">
    <property type="entry name" value="PAAI_dom"/>
</dbReference>
<keyword evidence="2" id="KW-0378">Hydrolase</keyword>
<dbReference type="GO" id="GO:0016289">
    <property type="term" value="F:acyl-CoA hydrolase activity"/>
    <property type="evidence" value="ECO:0007669"/>
    <property type="project" value="TreeGrafter"/>
</dbReference>
<dbReference type="NCBIfam" id="TIGR02286">
    <property type="entry name" value="PaaD"/>
    <property type="match status" value="1"/>
</dbReference>
<dbReference type="Proteomes" id="UP000477911">
    <property type="component" value="Unassembled WGS sequence"/>
</dbReference>